<dbReference type="Gene3D" id="1.25.40.20">
    <property type="entry name" value="Ankyrin repeat-containing domain"/>
    <property type="match status" value="6"/>
</dbReference>
<dbReference type="EMBL" id="WNKQ01000005">
    <property type="protein sequence ID" value="KAF5851166.1"/>
    <property type="molecule type" value="Genomic_DNA"/>
</dbReference>
<comment type="caution">
    <text evidence="5">The sequence shown here is derived from an EMBL/GenBank/DDBJ whole genome shotgun (WGS) entry which is preliminary data.</text>
</comment>
<feature type="repeat" description="ANK" evidence="3">
    <location>
        <begin position="147"/>
        <end position="179"/>
    </location>
</feature>
<dbReference type="PANTHER" id="PTHR24123:SF33">
    <property type="entry name" value="PROTEIN HOS4"/>
    <property type="match status" value="1"/>
</dbReference>
<organism evidence="5 6">
    <name type="scientific">Cochliobolus sativus</name>
    <name type="common">Common root rot and spot blotch fungus</name>
    <name type="synonym">Bipolaris sorokiniana</name>
    <dbReference type="NCBI Taxonomy" id="45130"/>
    <lineage>
        <taxon>Eukaryota</taxon>
        <taxon>Fungi</taxon>
        <taxon>Dikarya</taxon>
        <taxon>Ascomycota</taxon>
        <taxon>Pezizomycotina</taxon>
        <taxon>Dothideomycetes</taxon>
        <taxon>Pleosporomycetidae</taxon>
        <taxon>Pleosporales</taxon>
        <taxon>Pleosporineae</taxon>
        <taxon>Pleosporaceae</taxon>
        <taxon>Bipolaris</taxon>
    </lineage>
</organism>
<dbReference type="PROSITE" id="PS50088">
    <property type="entry name" value="ANK_REPEAT"/>
    <property type="match status" value="10"/>
</dbReference>
<dbReference type="SUPFAM" id="SSF48403">
    <property type="entry name" value="Ankyrin repeat"/>
    <property type="match status" value="2"/>
</dbReference>
<evidence type="ECO:0000256" key="2">
    <source>
        <dbReference type="ARBA" id="ARBA00023043"/>
    </source>
</evidence>
<keyword evidence="2 3" id="KW-0040">ANK repeat</keyword>
<dbReference type="AlphaFoldDB" id="A0A8H5ZL53"/>
<name>A0A8H5ZL53_COCSA</name>
<proteinExistence type="predicted"/>
<evidence type="ECO:0000313" key="6">
    <source>
        <dbReference type="Proteomes" id="UP000624244"/>
    </source>
</evidence>
<dbReference type="SMART" id="SM00248">
    <property type="entry name" value="ANK"/>
    <property type="match status" value="20"/>
</dbReference>
<dbReference type="Pfam" id="PF13637">
    <property type="entry name" value="Ank_4"/>
    <property type="match status" value="2"/>
</dbReference>
<dbReference type="InterPro" id="IPR051165">
    <property type="entry name" value="Multifunctional_ANK_Repeat"/>
</dbReference>
<sequence>MEHDRHGSEVPELGYQSSAPPTMEAEAEAKSERRPRTPESFRQLFPDYDKFYDAAAHGDIETVKTMLDAGVDVERQRDDGATPLVIAISKRHADIVQLLLERGIDVDSPVLNAPPVFHAVKASEHAPRLIQLLLDHGADVQATTRPANMTALHWAAVNGMIHAVDFLIDKGLDVDRRCKRGKTALVLAAENGHTTVVKLLLAKGADLHARSGNGGTALVWAASCGHVETARYLIEEGTALSIASDSGHLEMVELLIEKGADVNALSTEPRKSTPAVWAAILGHDKVLKTLIQHGADLSVTLNDGATLIDATLKRGRLNTTKTLLEAIGRHNKYLLRILLDSGADPARPSKSADTLMLTPLHYAVVQLSTDAKKDTSIVDMLLATGKCRLMEGEGAACTVFAYVLRRFERWENGLAEELAFRMLDSISDVNEDRSNDGCTLMHAAYKVPGLIDELLQKGADINAKDKYGKTPFLMACRSGPGLLKFLVSRGADPFAVAIDGRSALHIAAANGRGLVLEYLLNLDIAEEGKLDIEAKNNREHVPLIVAMIAHHEEAALYLLDRGAAPTGHRFDRRKATALHFAAMASMHRVADRILADPDSINEINVHDTKGQSPLAMACMAPSPTIVPALLSHGAHINDPNPLTGDTPLHTALQRPHHMGPRDKRYGNPALILLHHPDIDITPRDSQLRTPLHLASLHHNVPATELLLAKNADPDCTDKYGKTPLSYASNPNIAILLLEHGANVNHAEPNGWTPVHRAVERCWVNAYEVLVSNGADLETKTGDDGLSARERMKRMGGYVRWVRREDEFLVEDVKMEEQRARELEG</sequence>
<feature type="repeat" description="ANK" evidence="3">
    <location>
        <begin position="270"/>
        <end position="302"/>
    </location>
</feature>
<accession>A0A8H5ZL53</accession>
<dbReference type="PANTHER" id="PTHR24123">
    <property type="entry name" value="ANKYRIN REPEAT-CONTAINING"/>
    <property type="match status" value="1"/>
</dbReference>
<dbReference type="PROSITE" id="PS50297">
    <property type="entry name" value="ANK_REP_REGION"/>
    <property type="match status" value="9"/>
</dbReference>
<feature type="repeat" description="ANK" evidence="3">
    <location>
        <begin position="686"/>
        <end position="718"/>
    </location>
</feature>
<dbReference type="Pfam" id="PF12796">
    <property type="entry name" value="Ank_2"/>
    <property type="match status" value="5"/>
</dbReference>
<dbReference type="PRINTS" id="PR01415">
    <property type="entry name" value="ANKYRIN"/>
</dbReference>
<feature type="repeat" description="ANK" evidence="3">
    <location>
        <begin position="180"/>
        <end position="212"/>
    </location>
</feature>
<evidence type="ECO:0000256" key="1">
    <source>
        <dbReference type="ARBA" id="ARBA00022737"/>
    </source>
</evidence>
<feature type="repeat" description="ANK" evidence="3">
    <location>
        <begin position="749"/>
        <end position="781"/>
    </location>
</feature>
<evidence type="ECO:0000256" key="4">
    <source>
        <dbReference type="SAM" id="MobiDB-lite"/>
    </source>
</evidence>
<dbReference type="InterPro" id="IPR036770">
    <property type="entry name" value="Ankyrin_rpt-contain_sf"/>
</dbReference>
<keyword evidence="1" id="KW-0677">Repeat</keyword>
<evidence type="ECO:0000313" key="5">
    <source>
        <dbReference type="EMBL" id="KAF5851166.1"/>
    </source>
</evidence>
<evidence type="ECO:0008006" key="7">
    <source>
        <dbReference type="Google" id="ProtNLM"/>
    </source>
</evidence>
<feature type="repeat" description="ANK" evidence="3">
    <location>
        <begin position="609"/>
        <end position="641"/>
    </location>
</feature>
<gene>
    <name evidence="5" type="ORF">GGP41_003998</name>
</gene>
<feature type="repeat" description="ANK" evidence="3">
    <location>
        <begin position="79"/>
        <end position="107"/>
    </location>
</feature>
<protein>
    <recommendedName>
        <fullName evidence="7">Ankyrin repeat protein</fullName>
    </recommendedName>
</protein>
<dbReference type="Proteomes" id="UP000624244">
    <property type="component" value="Unassembled WGS sequence"/>
</dbReference>
<evidence type="ECO:0000256" key="3">
    <source>
        <dbReference type="PROSITE-ProRule" id="PRU00023"/>
    </source>
</evidence>
<reference evidence="5" key="1">
    <citation type="submission" date="2019-11" db="EMBL/GenBank/DDBJ databases">
        <title>Bipolaris sorokiniana Genome sequencing.</title>
        <authorList>
            <person name="Wang H."/>
        </authorList>
    </citation>
    <scope>NUCLEOTIDE SEQUENCE</scope>
</reference>
<feature type="compositionally biased region" description="Basic and acidic residues" evidence="4">
    <location>
        <begin position="27"/>
        <end position="38"/>
    </location>
</feature>
<feature type="repeat" description="ANK" evidence="3">
    <location>
        <begin position="213"/>
        <end position="237"/>
    </location>
</feature>
<feature type="region of interest" description="Disordered" evidence="4">
    <location>
        <begin position="1"/>
        <end position="38"/>
    </location>
</feature>
<feature type="repeat" description="ANK" evidence="3">
    <location>
        <begin position="235"/>
        <end position="267"/>
    </location>
</feature>
<dbReference type="InterPro" id="IPR002110">
    <property type="entry name" value="Ankyrin_rpt"/>
</dbReference>
<feature type="repeat" description="ANK" evidence="3">
    <location>
        <begin position="499"/>
        <end position="521"/>
    </location>
</feature>